<keyword evidence="1" id="KW-0472">Membrane</keyword>
<dbReference type="EMBL" id="JAGGLB010000055">
    <property type="protein sequence ID" value="MBP1996706.1"/>
    <property type="molecule type" value="Genomic_DNA"/>
</dbReference>
<accession>A0ABS4JBV7</accession>
<evidence type="ECO:0000313" key="3">
    <source>
        <dbReference type="Proteomes" id="UP001519287"/>
    </source>
</evidence>
<feature type="transmembrane region" description="Helical" evidence="1">
    <location>
        <begin position="9"/>
        <end position="30"/>
    </location>
</feature>
<keyword evidence="1" id="KW-1133">Transmembrane helix</keyword>
<evidence type="ECO:0000313" key="2">
    <source>
        <dbReference type="EMBL" id="MBP1996706.1"/>
    </source>
</evidence>
<organism evidence="2 3">
    <name type="scientific">Paenibacillus eucommiae</name>
    <dbReference type="NCBI Taxonomy" id="1355755"/>
    <lineage>
        <taxon>Bacteria</taxon>
        <taxon>Bacillati</taxon>
        <taxon>Bacillota</taxon>
        <taxon>Bacilli</taxon>
        <taxon>Bacillales</taxon>
        <taxon>Paenibacillaceae</taxon>
        <taxon>Paenibacillus</taxon>
    </lineage>
</organism>
<dbReference type="Proteomes" id="UP001519287">
    <property type="component" value="Unassembled WGS sequence"/>
</dbReference>
<gene>
    <name evidence="2" type="ORF">J2Z66_008354</name>
</gene>
<proteinExistence type="predicted"/>
<keyword evidence="1" id="KW-0812">Transmembrane</keyword>
<name>A0ABS4JBV7_9BACL</name>
<keyword evidence="3" id="KW-1185">Reference proteome</keyword>
<reference evidence="2 3" key="1">
    <citation type="submission" date="2021-03" db="EMBL/GenBank/DDBJ databases">
        <title>Genomic Encyclopedia of Type Strains, Phase IV (KMG-IV): sequencing the most valuable type-strain genomes for metagenomic binning, comparative biology and taxonomic classification.</title>
        <authorList>
            <person name="Goeker M."/>
        </authorList>
    </citation>
    <scope>NUCLEOTIDE SEQUENCE [LARGE SCALE GENOMIC DNA]</scope>
    <source>
        <strain evidence="2 3">DSM 26048</strain>
    </source>
</reference>
<protein>
    <submittedName>
        <fullName evidence="2">Uncharacterized protein</fullName>
    </submittedName>
</protein>
<evidence type="ECO:0000256" key="1">
    <source>
        <dbReference type="SAM" id="Phobius"/>
    </source>
</evidence>
<sequence>MRKDNTRIFFYGFVVGTVLLLMPIPSFFFWSGVIDHVESIFRYLGFIFFQHAVLP</sequence>
<comment type="caution">
    <text evidence="2">The sequence shown here is derived from an EMBL/GenBank/DDBJ whole genome shotgun (WGS) entry which is preliminary data.</text>
</comment>